<evidence type="ECO:0000313" key="15">
    <source>
        <dbReference type="EMBL" id="AJT42088.1"/>
    </source>
</evidence>
<dbReference type="Pfam" id="PF01820">
    <property type="entry name" value="Dala_Dala_lig_N"/>
    <property type="match status" value="1"/>
</dbReference>
<evidence type="ECO:0000256" key="9">
    <source>
        <dbReference type="ARBA" id="ARBA00023316"/>
    </source>
</evidence>
<feature type="active site" evidence="11">
    <location>
        <position position="292"/>
    </location>
</feature>
<keyword evidence="12" id="KW-0460">Magnesium</keyword>
<evidence type="ECO:0000256" key="5">
    <source>
        <dbReference type="ARBA" id="ARBA00022741"/>
    </source>
</evidence>
<keyword evidence="16" id="KW-1185">Reference proteome</keyword>
<accession>A0A0D4C0I6</accession>
<dbReference type="GO" id="GO:0005524">
    <property type="term" value="F:ATP binding"/>
    <property type="evidence" value="ECO:0007669"/>
    <property type="project" value="UniProtKB-UniRule"/>
</dbReference>
<evidence type="ECO:0000256" key="10">
    <source>
        <dbReference type="HAMAP-Rule" id="MF_00047"/>
    </source>
</evidence>
<feature type="binding site" evidence="12">
    <location>
        <position position="281"/>
    </location>
    <ligand>
        <name>Mg(2+)</name>
        <dbReference type="ChEBI" id="CHEBI:18420"/>
        <label>1</label>
    </ligand>
</feature>
<feature type="binding site" evidence="12">
    <location>
        <position position="283"/>
    </location>
    <ligand>
        <name>Mg(2+)</name>
        <dbReference type="ChEBI" id="CHEBI:18420"/>
        <label>2</label>
    </ligand>
</feature>
<dbReference type="Gene3D" id="3.40.50.20">
    <property type="match status" value="1"/>
</dbReference>
<keyword evidence="7 10" id="KW-0133">Cell shape</keyword>
<dbReference type="PROSITE" id="PS00844">
    <property type="entry name" value="DALA_DALA_LIGASE_2"/>
    <property type="match status" value="1"/>
</dbReference>
<evidence type="ECO:0000256" key="12">
    <source>
        <dbReference type="PIRSR" id="PIRSR039102-3"/>
    </source>
</evidence>
<evidence type="ECO:0000256" key="4">
    <source>
        <dbReference type="ARBA" id="ARBA00022598"/>
    </source>
</evidence>
<dbReference type="HOGENOM" id="CLU_039268_0_1_11"/>
<dbReference type="GO" id="GO:0005737">
    <property type="term" value="C:cytoplasm"/>
    <property type="evidence" value="ECO:0007669"/>
    <property type="project" value="UniProtKB-SubCell"/>
</dbReference>
<dbReference type="UniPathway" id="UPA00219"/>
<evidence type="ECO:0000256" key="8">
    <source>
        <dbReference type="ARBA" id="ARBA00022984"/>
    </source>
</evidence>
<keyword evidence="3 10" id="KW-0963">Cytoplasm</keyword>
<evidence type="ECO:0000256" key="2">
    <source>
        <dbReference type="ARBA" id="ARBA00010871"/>
    </source>
</evidence>
<feature type="domain" description="ATP-grasp" evidence="14">
    <location>
        <begin position="119"/>
        <end position="314"/>
    </location>
</feature>
<keyword evidence="9 10" id="KW-0961">Cell wall biogenesis/degradation</keyword>
<name>A0A0D4C0I6_9MICC</name>
<sequence length="326" mass="34074">MRHASLKVAVIGGGANTEYQVGLASAAAVSDSLIELGHEVIGLTIDQQGRWASAQGELLKGGLSYAIALMNGCDLVFPVVHGELGEDGTLAALLELLGKPYIGAPTAAGAIAMDKIATKAICRGLGIAVAEGELIGPAGLSRTYALPAVAKPVTGGSSHGVQLIRSRGELSRLLRRAREGRRRLMIEEYVSGREIDIAVLRKSDGSLLVGPALEITVQAGGIFGAVQKYDGSAVFMIPAALTSAQQRHLESTAGELYETLGCAGVARIDFFLREDQFVLNEINTMPGLTKQSQVPRMFAQCGLSHQELVAELLAAPTIPLLASPVA</sequence>
<keyword evidence="5 13" id="KW-0547">Nucleotide-binding</keyword>
<dbReference type="InterPro" id="IPR000291">
    <property type="entry name" value="D-Ala_lig_Van_CS"/>
</dbReference>
<protein>
    <recommendedName>
        <fullName evidence="10">D-alanine--D-alanine ligase</fullName>
        <ecNumber evidence="10">6.3.2.4</ecNumber>
    </recommendedName>
    <alternativeName>
        <fullName evidence="10">D-Ala-D-Ala ligase</fullName>
    </alternativeName>
    <alternativeName>
        <fullName evidence="10">D-alanylalanine synthetase</fullName>
    </alternativeName>
</protein>
<dbReference type="GO" id="GO:0008360">
    <property type="term" value="P:regulation of cell shape"/>
    <property type="evidence" value="ECO:0007669"/>
    <property type="project" value="UniProtKB-KW"/>
</dbReference>
<evidence type="ECO:0000256" key="7">
    <source>
        <dbReference type="ARBA" id="ARBA00022960"/>
    </source>
</evidence>
<dbReference type="EMBL" id="CP011005">
    <property type="protein sequence ID" value="AJT42088.1"/>
    <property type="molecule type" value="Genomic_DNA"/>
</dbReference>
<reference evidence="15 16" key="1">
    <citation type="journal article" date="2015" name="Genome Announc.">
        <title>Complete Genome Sequencing of Protease-Producing Novel Arthrobacter sp. Strain IHBB 11108 Using PacBio Single-Molecule Real-Time Sequencing Technology.</title>
        <authorList>
            <person name="Kiran S."/>
            <person name="Swarnkar M.K."/>
            <person name="Pal M."/>
            <person name="Thakur R."/>
            <person name="Tewari R."/>
            <person name="Singh A.K."/>
            <person name="Gulati A."/>
        </authorList>
    </citation>
    <scope>NUCLEOTIDE SEQUENCE [LARGE SCALE GENOMIC DNA]</scope>
    <source>
        <strain evidence="15 16">IHBB 11108</strain>
    </source>
</reference>
<dbReference type="InterPro" id="IPR011095">
    <property type="entry name" value="Dala_Dala_lig_C"/>
</dbReference>
<evidence type="ECO:0000256" key="13">
    <source>
        <dbReference type="PROSITE-ProRule" id="PRU00409"/>
    </source>
</evidence>
<dbReference type="InterPro" id="IPR011127">
    <property type="entry name" value="Dala_Dala_lig_N"/>
</dbReference>
<dbReference type="Gene3D" id="3.30.1490.20">
    <property type="entry name" value="ATP-grasp fold, A domain"/>
    <property type="match status" value="1"/>
</dbReference>
<dbReference type="Proteomes" id="UP000061839">
    <property type="component" value="Chromosome"/>
</dbReference>
<keyword evidence="4 10" id="KW-0436">Ligase</keyword>
<dbReference type="KEGG" id="ari:UM93_12280"/>
<comment type="subcellular location">
    <subcellularLocation>
        <location evidence="1 10">Cytoplasm</location>
    </subcellularLocation>
</comment>
<feature type="active site" evidence="11">
    <location>
        <position position="157"/>
    </location>
</feature>
<comment type="cofactor">
    <cofactor evidence="12">
        <name>Mg(2+)</name>
        <dbReference type="ChEBI" id="CHEBI:18420"/>
    </cofactor>
    <cofactor evidence="12">
        <name>Mn(2+)</name>
        <dbReference type="ChEBI" id="CHEBI:29035"/>
    </cofactor>
    <text evidence="12">Binds 2 magnesium or manganese ions per subunit.</text>
</comment>
<feature type="binding site" evidence="12">
    <location>
        <position position="281"/>
    </location>
    <ligand>
        <name>Mg(2+)</name>
        <dbReference type="ChEBI" id="CHEBI:18420"/>
        <label>2</label>
    </ligand>
</feature>
<evidence type="ECO:0000256" key="6">
    <source>
        <dbReference type="ARBA" id="ARBA00022840"/>
    </source>
</evidence>
<dbReference type="SUPFAM" id="SSF52440">
    <property type="entry name" value="PreATP-grasp domain"/>
    <property type="match status" value="1"/>
</dbReference>
<keyword evidence="12" id="KW-0464">Manganese</keyword>
<feature type="binding site" evidence="12">
    <location>
        <position position="269"/>
    </location>
    <ligand>
        <name>Mg(2+)</name>
        <dbReference type="ChEBI" id="CHEBI:18420"/>
        <label>1</label>
    </ligand>
</feature>
<dbReference type="PANTHER" id="PTHR23132">
    <property type="entry name" value="D-ALANINE--D-ALANINE LIGASE"/>
    <property type="match status" value="1"/>
</dbReference>
<dbReference type="InterPro" id="IPR005905">
    <property type="entry name" value="D_ala_D_ala"/>
</dbReference>
<dbReference type="Pfam" id="PF07478">
    <property type="entry name" value="Dala_Dala_lig_C"/>
    <property type="match status" value="1"/>
</dbReference>
<dbReference type="PROSITE" id="PS00843">
    <property type="entry name" value="DALA_DALA_LIGASE_1"/>
    <property type="match status" value="1"/>
</dbReference>
<keyword evidence="12" id="KW-0479">Metal-binding</keyword>
<dbReference type="HAMAP" id="MF_00047">
    <property type="entry name" value="Dala_Dala_lig"/>
    <property type="match status" value="1"/>
</dbReference>
<evidence type="ECO:0000256" key="11">
    <source>
        <dbReference type="PIRSR" id="PIRSR039102-1"/>
    </source>
</evidence>
<comment type="catalytic activity">
    <reaction evidence="10">
        <text>2 D-alanine + ATP = D-alanyl-D-alanine + ADP + phosphate + H(+)</text>
        <dbReference type="Rhea" id="RHEA:11224"/>
        <dbReference type="ChEBI" id="CHEBI:15378"/>
        <dbReference type="ChEBI" id="CHEBI:30616"/>
        <dbReference type="ChEBI" id="CHEBI:43474"/>
        <dbReference type="ChEBI" id="CHEBI:57416"/>
        <dbReference type="ChEBI" id="CHEBI:57822"/>
        <dbReference type="ChEBI" id="CHEBI:456216"/>
        <dbReference type="EC" id="6.3.2.4"/>
    </reaction>
</comment>
<gene>
    <name evidence="10" type="primary">ddl</name>
    <name evidence="15" type="ORF">UM93_12280</name>
</gene>
<dbReference type="GO" id="GO:0071555">
    <property type="term" value="P:cell wall organization"/>
    <property type="evidence" value="ECO:0007669"/>
    <property type="project" value="UniProtKB-KW"/>
</dbReference>
<dbReference type="InterPro" id="IPR016185">
    <property type="entry name" value="PreATP-grasp_dom_sf"/>
</dbReference>
<evidence type="ECO:0000313" key="16">
    <source>
        <dbReference type="Proteomes" id="UP000061839"/>
    </source>
</evidence>
<evidence type="ECO:0000259" key="14">
    <source>
        <dbReference type="PROSITE" id="PS50975"/>
    </source>
</evidence>
<comment type="pathway">
    <text evidence="10">Cell wall biogenesis; peptidoglycan biosynthesis.</text>
</comment>
<evidence type="ECO:0000256" key="3">
    <source>
        <dbReference type="ARBA" id="ARBA00022490"/>
    </source>
</evidence>
<dbReference type="PANTHER" id="PTHR23132:SF23">
    <property type="entry name" value="D-ALANINE--D-ALANINE LIGASE B"/>
    <property type="match status" value="1"/>
</dbReference>
<dbReference type="Gene3D" id="3.30.470.20">
    <property type="entry name" value="ATP-grasp fold, B domain"/>
    <property type="match status" value="1"/>
</dbReference>
<dbReference type="AlphaFoldDB" id="A0A0D4C0I6"/>
<comment type="function">
    <text evidence="10">Cell wall formation.</text>
</comment>
<dbReference type="GO" id="GO:0009252">
    <property type="term" value="P:peptidoglycan biosynthetic process"/>
    <property type="evidence" value="ECO:0007669"/>
    <property type="project" value="UniProtKB-UniRule"/>
</dbReference>
<keyword evidence="8 10" id="KW-0573">Peptidoglycan synthesis</keyword>
<evidence type="ECO:0000256" key="1">
    <source>
        <dbReference type="ARBA" id="ARBA00004496"/>
    </source>
</evidence>
<dbReference type="STRING" id="1618207.UM93_12280"/>
<organism evidence="15 16">
    <name type="scientific">Psychromicrobium lacuslunae</name>
    <dbReference type="NCBI Taxonomy" id="1618207"/>
    <lineage>
        <taxon>Bacteria</taxon>
        <taxon>Bacillati</taxon>
        <taxon>Actinomycetota</taxon>
        <taxon>Actinomycetes</taxon>
        <taxon>Micrococcales</taxon>
        <taxon>Micrococcaceae</taxon>
        <taxon>Psychromicrobium</taxon>
    </lineage>
</organism>
<proteinExistence type="inferred from homology"/>
<dbReference type="RefSeq" id="WP_045075870.1">
    <property type="nucleotide sequence ID" value="NZ_CP011005.1"/>
</dbReference>
<feature type="active site" evidence="11">
    <location>
        <position position="18"/>
    </location>
</feature>
<dbReference type="PROSITE" id="PS50975">
    <property type="entry name" value="ATP_GRASP"/>
    <property type="match status" value="1"/>
</dbReference>
<dbReference type="PATRIC" id="fig|1618207.4.peg.2493"/>
<dbReference type="InterPro" id="IPR013815">
    <property type="entry name" value="ATP_grasp_subdomain_1"/>
</dbReference>
<dbReference type="SUPFAM" id="SSF56059">
    <property type="entry name" value="Glutathione synthetase ATP-binding domain-like"/>
    <property type="match status" value="1"/>
</dbReference>
<keyword evidence="6 13" id="KW-0067">ATP-binding</keyword>
<comment type="similarity">
    <text evidence="2 10">Belongs to the D-alanine--D-alanine ligase family.</text>
</comment>
<dbReference type="GO" id="GO:0008716">
    <property type="term" value="F:D-alanine-D-alanine ligase activity"/>
    <property type="evidence" value="ECO:0007669"/>
    <property type="project" value="UniProtKB-UniRule"/>
</dbReference>
<dbReference type="GO" id="GO:0046872">
    <property type="term" value="F:metal ion binding"/>
    <property type="evidence" value="ECO:0007669"/>
    <property type="project" value="UniProtKB-KW"/>
</dbReference>
<dbReference type="PIRSF" id="PIRSF039102">
    <property type="entry name" value="Ddl/VanB"/>
    <property type="match status" value="1"/>
</dbReference>
<dbReference type="InterPro" id="IPR011761">
    <property type="entry name" value="ATP-grasp"/>
</dbReference>
<dbReference type="EC" id="6.3.2.4" evidence="10"/>
<dbReference type="OrthoDB" id="9813261at2"/>